<reference evidence="2 3" key="3">
    <citation type="journal article" date="2016" name="FEMS Yeast Res.">
        <title>Curation of the genome annotation of Pichia pastoris (Komagataella phaffii) CBS7435 from gene level to protein function.</title>
        <authorList>
            <person name="Valli M."/>
            <person name="Tatto N.E."/>
            <person name="Peymann A."/>
            <person name="Gruber C."/>
            <person name="Landes N."/>
            <person name="Ekker H."/>
            <person name="Thallinger G.G."/>
            <person name="Mattanovich D."/>
            <person name="Gasser B."/>
            <person name="Graf A.B."/>
        </authorList>
    </citation>
    <scope>GENOME REANNOTATION</scope>
    <source>
        <strain evidence="2 3">ATCC 76273 / CBS 7435 / CECT 11047 / NRRL Y-11430 / Wegner 21-1</strain>
    </source>
</reference>
<protein>
    <recommendedName>
        <fullName evidence="4">RRM domain-containing protein</fullName>
    </recommendedName>
</protein>
<reference evidence="2 3" key="1">
    <citation type="journal article" date="2011" name="J. Biotechnol.">
        <title>High-quality genome sequence of Pichia pastoris CBS7435.</title>
        <authorList>
            <person name="Kuberl A."/>
            <person name="Schneider J."/>
            <person name="Thallinger G.G."/>
            <person name="Anderl I."/>
            <person name="Wibberg D."/>
            <person name="Hajek T."/>
            <person name="Jaenicke S."/>
            <person name="Brinkrolf K."/>
            <person name="Goesmann A."/>
            <person name="Szczepanowski R."/>
            <person name="Puhler A."/>
            <person name="Schwab H."/>
            <person name="Glieder A."/>
            <person name="Pichler H."/>
        </authorList>
    </citation>
    <scope>NUCLEOTIDE SEQUENCE [LARGE SCALE GENOMIC DNA]</scope>
    <source>
        <strain evidence="3">ATCC 76273 / CBS 7435 / CECT 11047 / NRRL Y-11430 / Wegner 21-1</strain>
    </source>
</reference>
<feature type="compositionally biased region" description="Polar residues" evidence="1">
    <location>
        <begin position="598"/>
        <end position="607"/>
    </location>
</feature>
<feature type="compositionally biased region" description="Basic and acidic residues" evidence="1">
    <location>
        <begin position="316"/>
        <end position="431"/>
    </location>
</feature>
<dbReference type="HOGENOM" id="CLU_403895_0_0_1"/>
<keyword evidence="3" id="KW-1185">Reference proteome</keyword>
<accession>F2QSE4</accession>
<feature type="compositionally biased region" description="Basic and acidic residues" evidence="1">
    <location>
        <begin position="439"/>
        <end position="486"/>
    </location>
</feature>
<feature type="region of interest" description="Disordered" evidence="1">
    <location>
        <begin position="1"/>
        <end position="20"/>
    </location>
</feature>
<dbReference type="EMBL" id="FR839629">
    <property type="protein sequence ID" value="CCA38322.1"/>
    <property type="molecule type" value="Genomic_DNA"/>
</dbReference>
<evidence type="ECO:0000313" key="2">
    <source>
        <dbReference type="EMBL" id="CCA38322.1"/>
    </source>
</evidence>
<feature type="compositionally biased region" description="Basic and acidic residues" evidence="1">
    <location>
        <begin position="1"/>
        <end position="16"/>
    </location>
</feature>
<proteinExistence type="predicted"/>
<gene>
    <name evidence="2" type="ordered locus">PP7435_Chr2-0635</name>
</gene>
<feature type="compositionally biased region" description="Basic and acidic residues" evidence="1">
    <location>
        <begin position="533"/>
        <end position="545"/>
    </location>
</feature>
<organism evidence="2 3">
    <name type="scientific">Komagataella phaffii (strain ATCC 76273 / CBS 7435 / CECT 11047 / NRRL Y-11430 / Wegner 21-1)</name>
    <name type="common">Yeast</name>
    <name type="synonym">Pichia pastoris</name>
    <dbReference type="NCBI Taxonomy" id="981350"/>
    <lineage>
        <taxon>Eukaryota</taxon>
        <taxon>Fungi</taxon>
        <taxon>Dikarya</taxon>
        <taxon>Ascomycota</taxon>
        <taxon>Saccharomycotina</taxon>
        <taxon>Pichiomycetes</taxon>
        <taxon>Pichiales</taxon>
        <taxon>Pichiaceae</taxon>
        <taxon>Komagataella</taxon>
    </lineage>
</organism>
<feature type="compositionally biased region" description="Basic and acidic residues" evidence="1">
    <location>
        <begin position="565"/>
        <end position="597"/>
    </location>
</feature>
<evidence type="ECO:0000256" key="1">
    <source>
        <dbReference type="SAM" id="MobiDB-lite"/>
    </source>
</evidence>
<feature type="compositionally biased region" description="Basic residues" evidence="1">
    <location>
        <begin position="629"/>
        <end position="653"/>
    </location>
</feature>
<dbReference type="CDD" id="cd00590">
    <property type="entry name" value="RRM_SF"/>
    <property type="match status" value="1"/>
</dbReference>
<feature type="region of interest" description="Disordered" evidence="1">
    <location>
        <begin position="316"/>
        <end position="681"/>
    </location>
</feature>
<sequence>MCTVSHDDPPTRDAPKKMSLGEFLTDQEFGDWADDDIDINSISVPIGKPVTHHDAYRGYGGNHYRSNQRDFPVLQGPPFIAKFSNIPETATRVLIKDLFESRFCNYDRIKLLIDPHPPTISRLGTDSHQRRKCAFVQVASAAILQKVLKWQDLNLGRIRISVACADRDDFQSILDYNKTIGYDDEAEEIQFKLGKQPRRASVAETSAGVKPEVQSLKAAKTTEKVAEPQLEGSATTKKPVTILKREEPPTEDVKPAHVEKVNPFGAAKPVKTVPEDVLKTKKINPEPVPTPKINPFGAAKPVNILAKEKEIEERLKELERERERAREEAKREKERKEHERKEKERERKEKLKEKQREKLKERQKEKALELERKKEKEAEKEKEKEKEKEAEKEKEKENEDQSPKTETGREQLEEGDSEKKTELRKEAEKKQPFKFKKKERPDRQARSGKDLETQRFENKSSEKTRKSFSQRESKKDTSIHDQKDKNLVSSPPNTDDRVQHRTVKQFHNKTYRRPDLVESPSNLNASAVTTVTNDKESALPKDKNGNDLQYLPGHKTNGHSGQLNHLERKERDSLKDQDRAPRSRPRSRDNAKVERSRSTSFRTTQPAQPKDTENVESEASKLSPASTGKTHRNGTREYKPKRKSQVFHNKRYVRKEGTPSTSIEETKKDSSSQSTNADPGN</sequence>
<feature type="compositionally biased region" description="Polar residues" evidence="1">
    <location>
        <begin position="519"/>
        <end position="532"/>
    </location>
</feature>
<dbReference type="AlphaFoldDB" id="F2QSE4"/>
<dbReference type="Proteomes" id="UP000006853">
    <property type="component" value="Chromosome 2"/>
</dbReference>
<evidence type="ECO:0000313" key="3">
    <source>
        <dbReference type="Proteomes" id="UP000006853"/>
    </source>
</evidence>
<feature type="compositionally biased region" description="Polar residues" evidence="1">
    <location>
        <begin position="671"/>
        <end position="681"/>
    </location>
</feature>
<evidence type="ECO:0008006" key="4">
    <source>
        <dbReference type="Google" id="ProtNLM"/>
    </source>
</evidence>
<reference key="2">
    <citation type="submission" date="2011-04" db="EMBL/GenBank/DDBJ databases">
        <title>High-quality genome sequence of Pichia pastoris CBS 7435.</title>
        <authorList>
            <person name="Kueberl A."/>
            <person name="Schneider J."/>
            <person name="Thallinger G.G."/>
            <person name="Anderl I."/>
            <person name="Wibberg D."/>
            <person name="Hajek T."/>
            <person name="Jaenicke S."/>
            <person name="Brinkrolf K."/>
            <person name="Goesmann A."/>
            <person name="Szczepanowski R."/>
            <person name="Puehler A."/>
            <person name="Schwab H."/>
            <person name="Glieder A."/>
            <person name="Pichler H."/>
        </authorList>
    </citation>
    <scope>NUCLEOTIDE SEQUENCE</scope>
    <source>
        <strain>CBS 7435</strain>
    </source>
</reference>
<name>F2QSE4_KOMPC</name>
<feature type="compositionally biased region" description="Basic residues" evidence="1">
    <location>
        <begin position="500"/>
        <end position="511"/>
    </location>
</feature>
<feature type="region of interest" description="Disordered" evidence="1">
    <location>
        <begin position="277"/>
        <end position="303"/>
    </location>
</feature>